<dbReference type="Proteomes" id="UP001642483">
    <property type="component" value="Unassembled WGS sequence"/>
</dbReference>
<dbReference type="PANTHER" id="PTHR21433:SF0">
    <property type="entry name" value="TRANSMEMBRANE PROTEIN 120 HOMOLOG"/>
    <property type="match status" value="1"/>
</dbReference>
<evidence type="ECO:0000256" key="4">
    <source>
        <dbReference type="ARBA" id="ARBA00022989"/>
    </source>
</evidence>
<sequence>MEVAQRIGQTVSFSTCLEEWEALSDDFEKCMEQHREYKKVAESYHSQRNTCKSQTDRQLKKLKLLKAALKTAPTNDDKTDLLNKIEERKKGLEDLSNFLPRKNGFYLSLIVGQINMTFDSTASKFRYKDEYEKFKLYCSITMLAYSLILNFVIPHRFFDAMFSFLLLWYYCTLTVRESILIVNGSRIKGWWVLHHYVSVVLSGTNVLWADDAAYQEFRPVFMAFSVYQSFVQLLQYYYQSGSLYRLRALGERHDMDITVEGFQSWMWRGLTFLLPFLFFGHMWQLFNAYTLYHIAVKYECSEWQVPVIGLLFFVLSCGNLFTTINVVVQKYQKKRVRKKRE</sequence>
<evidence type="ECO:0000256" key="2">
    <source>
        <dbReference type="ARBA" id="ARBA00009700"/>
    </source>
</evidence>
<keyword evidence="8" id="KW-1185">Reference proteome</keyword>
<name>A0ABP0GR04_CLALP</name>
<dbReference type="Pfam" id="PF07851">
    <property type="entry name" value="TMEM120A-B"/>
    <property type="match status" value="1"/>
</dbReference>
<dbReference type="EMBL" id="CAWYQH010000141">
    <property type="protein sequence ID" value="CAK8694162.1"/>
    <property type="molecule type" value="Genomic_DNA"/>
</dbReference>
<evidence type="ECO:0008006" key="9">
    <source>
        <dbReference type="Google" id="ProtNLM"/>
    </source>
</evidence>
<dbReference type="InterPro" id="IPR012926">
    <property type="entry name" value="TMEM120A/B"/>
</dbReference>
<evidence type="ECO:0000313" key="8">
    <source>
        <dbReference type="Proteomes" id="UP001642483"/>
    </source>
</evidence>
<keyword evidence="5 6" id="KW-0472">Membrane</keyword>
<evidence type="ECO:0000256" key="3">
    <source>
        <dbReference type="ARBA" id="ARBA00022692"/>
    </source>
</evidence>
<keyword evidence="3 6" id="KW-0812">Transmembrane</keyword>
<feature type="transmembrane region" description="Helical" evidence="6">
    <location>
        <begin position="134"/>
        <end position="154"/>
    </location>
</feature>
<keyword evidence="4 6" id="KW-1133">Transmembrane helix</keyword>
<protein>
    <recommendedName>
        <fullName evidence="9">Transmembrane protein 120A</fullName>
    </recommendedName>
</protein>
<comment type="caution">
    <text evidence="7">The sequence shown here is derived from an EMBL/GenBank/DDBJ whole genome shotgun (WGS) entry which is preliminary data.</text>
</comment>
<comment type="subcellular location">
    <subcellularLocation>
        <location evidence="1">Nucleus inner membrane</location>
        <topology evidence="1">Multi-pass membrane protein</topology>
    </subcellularLocation>
</comment>
<dbReference type="PANTHER" id="PTHR21433">
    <property type="entry name" value="TRANSMEMBRANE PROTEIN INDUCED BY TUMOR NECROSIS FACTOR ALPHA"/>
    <property type="match status" value="1"/>
</dbReference>
<reference evidence="7 8" key="1">
    <citation type="submission" date="2024-02" db="EMBL/GenBank/DDBJ databases">
        <authorList>
            <person name="Daric V."/>
            <person name="Darras S."/>
        </authorList>
    </citation>
    <scope>NUCLEOTIDE SEQUENCE [LARGE SCALE GENOMIC DNA]</scope>
</reference>
<proteinExistence type="inferred from homology"/>
<gene>
    <name evidence="7" type="ORF">CVLEPA_LOCUS27422</name>
</gene>
<organism evidence="7 8">
    <name type="scientific">Clavelina lepadiformis</name>
    <name type="common">Light-bulb sea squirt</name>
    <name type="synonym">Ascidia lepadiformis</name>
    <dbReference type="NCBI Taxonomy" id="159417"/>
    <lineage>
        <taxon>Eukaryota</taxon>
        <taxon>Metazoa</taxon>
        <taxon>Chordata</taxon>
        <taxon>Tunicata</taxon>
        <taxon>Ascidiacea</taxon>
        <taxon>Aplousobranchia</taxon>
        <taxon>Clavelinidae</taxon>
        <taxon>Clavelina</taxon>
    </lineage>
</organism>
<feature type="transmembrane region" description="Helical" evidence="6">
    <location>
        <begin position="189"/>
        <end position="208"/>
    </location>
</feature>
<feature type="transmembrane region" description="Helical" evidence="6">
    <location>
        <begin position="265"/>
        <end position="283"/>
    </location>
</feature>
<evidence type="ECO:0000256" key="5">
    <source>
        <dbReference type="ARBA" id="ARBA00023136"/>
    </source>
</evidence>
<accession>A0ABP0GR04</accession>
<evidence type="ECO:0000256" key="6">
    <source>
        <dbReference type="SAM" id="Phobius"/>
    </source>
</evidence>
<evidence type="ECO:0000313" key="7">
    <source>
        <dbReference type="EMBL" id="CAK8694162.1"/>
    </source>
</evidence>
<evidence type="ECO:0000256" key="1">
    <source>
        <dbReference type="ARBA" id="ARBA00004473"/>
    </source>
</evidence>
<feature type="transmembrane region" description="Helical" evidence="6">
    <location>
        <begin position="303"/>
        <end position="328"/>
    </location>
</feature>
<comment type="similarity">
    <text evidence="2">Belongs to the TMEM120 family.</text>
</comment>